<dbReference type="Proteomes" id="UP000305067">
    <property type="component" value="Unassembled WGS sequence"/>
</dbReference>
<evidence type="ECO:0000256" key="1">
    <source>
        <dbReference type="SAM" id="MobiDB-lite"/>
    </source>
</evidence>
<evidence type="ECO:0000313" key="3">
    <source>
        <dbReference type="EMBL" id="TFK95705.1"/>
    </source>
</evidence>
<gene>
    <name evidence="3" type="ORF">BDV98DRAFT_640680</name>
</gene>
<dbReference type="OrthoDB" id="5595379at2759"/>
<dbReference type="EMBL" id="ML178876">
    <property type="protein sequence ID" value="TFK95705.1"/>
    <property type="molecule type" value="Genomic_DNA"/>
</dbReference>
<feature type="domain" description="Transcription regulator Rua1 C-terminal" evidence="2">
    <location>
        <begin position="24"/>
        <end position="152"/>
    </location>
</feature>
<dbReference type="AlphaFoldDB" id="A0A5C3Q0S4"/>
<dbReference type="PANTHER" id="PTHR28125:SF2">
    <property type="entry name" value="MEIOTIC EXPRESSION UP-REGULATED PROTEIN 26"/>
    <property type="match status" value="1"/>
</dbReference>
<evidence type="ECO:0000259" key="2">
    <source>
        <dbReference type="Pfam" id="PF14616"/>
    </source>
</evidence>
<dbReference type="STRING" id="1884261.A0A5C3Q0S4"/>
<organism evidence="3 4">
    <name type="scientific">Pterulicium gracile</name>
    <dbReference type="NCBI Taxonomy" id="1884261"/>
    <lineage>
        <taxon>Eukaryota</taxon>
        <taxon>Fungi</taxon>
        <taxon>Dikarya</taxon>
        <taxon>Basidiomycota</taxon>
        <taxon>Agaricomycotina</taxon>
        <taxon>Agaricomycetes</taxon>
        <taxon>Agaricomycetidae</taxon>
        <taxon>Agaricales</taxon>
        <taxon>Pleurotineae</taxon>
        <taxon>Pterulaceae</taxon>
        <taxon>Pterulicium</taxon>
    </lineage>
</organism>
<accession>A0A5C3Q0S4</accession>
<name>A0A5C3Q0S4_9AGAR</name>
<dbReference type="InterPro" id="IPR028012">
    <property type="entry name" value="Rua1_C"/>
</dbReference>
<evidence type="ECO:0000313" key="4">
    <source>
        <dbReference type="Proteomes" id="UP000305067"/>
    </source>
</evidence>
<protein>
    <recommendedName>
        <fullName evidence="2">Transcription regulator Rua1 C-terminal domain-containing protein</fullName>
    </recommendedName>
</protein>
<dbReference type="Pfam" id="PF14616">
    <property type="entry name" value="Rua1_C"/>
    <property type="match status" value="1"/>
</dbReference>
<feature type="region of interest" description="Disordered" evidence="1">
    <location>
        <begin position="1"/>
        <end position="21"/>
    </location>
</feature>
<proteinExistence type="predicted"/>
<dbReference type="PANTHER" id="PTHR28125">
    <property type="entry name" value="MEIOTIC EXPRESSION UP-REGULATED PROTEIN 26"/>
    <property type="match status" value="1"/>
</dbReference>
<reference evidence="3 4" key="1">
    <citation type="journal article" date="2019" name="Nat. Ecol. Evol.">
        <title>Megaphylogeny resolves global patterns of mushroom evolution.</title>
        <authorList>
            <person name="Varga T."/>
            <person name="Krizsan K."/>
            <person name="Foldi C."/>
            <person name="Dima B."/>
            <person name="Sanchez-Garcia M."/>
            <person name="Sanchez-Ramirez S."/>
            <person name="Szollosi G.J."/>
            <person name="Szarkandi J.G."/>
            <person name="Papp V."/>
            <person name="Albert L."/>
            <person name="Andreopoulos W."/>
            <person name="Angelini C."/>
            <person name="Antonin V."/>
            <person name="Barry K.W."/>
            <person name="Bougher N.L."/>
            <person name="Buchanan P."/>
            <person name="Buyck B."/>
            <person name="Bense V."/>
            <person name="Catcheside P."/>
            <person name="Chovatia M."/>
            <person name="Cooper J."/>
            <person name="Damon W."/>
            <person name="Desjardin D."/>
            <person name="Finy P."/>
            <person name="Geml J."/>
            <person name="Haridas S."/>
            <person name="Hughes K."/>
            <person name="Justo A."/>
            <person name="Karasinski D."/>
            <person name="Kautmanova I."/>
            <person name="Kiss B."/>
            <person name="Kocsube S."/>
            <person name="Kotiranta H."/>
            <person name="LaButti K.M."/>
            <person name="Lechner B.E."/>
            <person name="Liimatainen K."/>
            <person name="Lipzen A."/>
            <person name="Lukacs Z."/>
            <person name="Mihaltcheva S."/>
            <person name="Morgado L.N."/>
            <person name="Niskanen T."/>
            <person name="Noordeloos M.E."/>
            <person name="Ohm R.A."/>
            <person name="Ortiz-Santana B."/>
            <person name="Ovrebo C."/>
            <person name="Racz N."/>
            <person name="Riley R."/>
            <person name="Savchenko A."/>
            <person name="Shiryaev A."/>
            <person name="Soop K."/>
            <person name="Spirin V."/>
            <person name="Szebenyi C."/>
            <person name="Tomsovsky M."/>
            <person name="Tulloss R.E."/>
            <person name="Uehling J."/>
            <person name="Grigoriev I.V."/>
            <person name="Vagvolgyi C."/>
            <person name="Papp T."/>
            <person name="Martin F.M."/>
            <person name="Miettinen O."/>
            <person name="Hibbett D.S."/>
            <person name="Nagy L.G."/>
        </authorList>
    </citation>
    <scope>NUCLEOTIDE SEQUENCE [LARGE SCALE GENOMIC DNA]</scope>
    <source>
        <strain evidence="3 4">CBS 309.79</strain>
    </source>
</reference>
<keyword evidence="4" id="KW-1185">Reference proteome</keyword>
<sequence>MTFFALLSRPPQPGGTYNEPRTGSLDLYSPRFVKGLGASKVGLCPICVEPRARGGENKQVWLSTKFSAFNYHMQYAHGICPSDGLPFSPPLEFRVVASPARTAALKNRKNMKTHIQQGLCHCCNQWINVEGIKDVETKVKELNWWKHAASCHRGSKIAGETDVFVQDHIFMQLTASNRSSE</sequence>